<reference evidence="1" key="2">
    <citation type="submission" date="2015-06" db="UniProtKB">
        <authorList>
            <consortium name="EnsemblMetazoa"/>
        </authorList>
    </citation>
    <scope>IDENTIFICATION</scope>
</reference>
<dbReference type="EMBL" id="CAEY01000120">
    <property type="status" value="NOT_ANNOTATED_CDS"/>
    <property type="molecule type" value="Genomic_DNA"/>
</dbReference>
<proteinExistence type="predicted"/>
<dbReference type="Proteomes" id="UP000015104">
    <property type="component" value="Unassembled WGS sequence"/>
</dbReference>
<dbReference type="EnsemblMetazoa" id="tetur12g04200.1">
    <property type="protein sequence ID" value="tetur12g04200.1"/>
    <property type="gene ID" value="tetur12g04200"/>
</dbReference>
<protein>
    <submittedName>
        <fullName evidence="1">Uncharacterized protein</fullName>
    </submittedName>
</protein>
<keyword evidence="2" id="KW-1185">Reference proteome</keyword>
<accession>T1KJ88</accession>
<dbReference type="AlphaFoldDB" id="T1KJ88"/>
<sequence>MHYDLSSQVLKKVQIQEWTSLTADSWDNSPILNSLKWQISNASTTITNCSKFTL</sequence>
<name>T1KJ88_TETUR</name>
<reference evidence="2" key="1">
    <citation type="submission" date="2011-08" db="EMBL/GenBank/DDBJ databases">
        <authorList>
            <person name="Rombauts S."/>
        </authorList>
    </citation>
    <scope>NUCLEOTIDE SEQUENCE</scope>
    <source>
        <strain evidence="2">London</strain>
    </source>
</reference>
<evidence type="ECO:0000313" key="1">
    <source>
        <dbReference type="EnsemblMetazoa" id="tetur12g04200.1"/>
    </source>
</evidence>
<evidence type="ECO:0000313" key="2">
    <source>
        <dbReference type="Proteomes" id="UP000015104"/>
    </source>
</evidence>
<organism evidence="1 2">
    <name type="scientific">Tetranychus urticae</name>
    <name type="common">Two-spotted spider mite</name>
    <dbReference type="NCBI Taxonomy" id="32264"/>
    <lineage>
        <taxon>Eukaryota</taxon>
        <taxon>Metazoa</taxon>
        <taxon>Ecdysozoa</taxon>
        <taxon>Arthropoda</taxon>
        <taxon>Chelicerata</taxon>
        <taxon>Arachnida</taxon>
        <taxon>Acari</taxon>
        <taxon>Acariformes</taxon>
        <taxon>Trombidiformes</taxon>
        <taxon>Prostigmata</taxon>
        <taxon>Eleutherengona</taxon>
        <taxon>Raphignathae</taxon>
        <taxon>Tetranychoidea</taxon>
        <taxon>Tetranychidae</taxon>
        <taxon>Tetranychus</taxon>
    </lineage>
</organism>
<dbReference type="HOGENOM" id="CLU_3052936_0_0_1"/>